<dbReference type="Gene3D" id="3.30.1370.120">
    <property type="match status" value="3"/>
</dbReference>
<evidence type="ECO:0000256" key="5">
    <source>
        <dbReference type="ARBA" id="ARBA00022692"/>
    </source>
</evidence>
<keyword evidence="7" id="KW-0653">Protein transport</keyword>
<dbReference type="RefSeq" id="WP_121022152.1">
    <property type="nucleotide sequence ID" value="NZ_RCCE01000001.1"/>
</dbReference>
<dbReference type="AlphaFoldDB" id="A0A497X780"/>
<dbReference type="PRINTS" id="PR01032">
    <property type="entry name" value="PHAGEIV"/>
</dbReference>
<dbReference type="Pfam" id="PF00263">
    <property type="entry name" value="Secretin"/>
    <property type="match status" value="1"/>
</dbReference>
<dbReference type="EMBL" id="RCCE01000001">
    <property type="protein sequence ID" value="RLJ60743.1"/>
    <property type="molecule type" value="Genomic_DNA"/>
</dbReference>
<reference evidence="14 15" key="1">
    <citation type="submission" date="2018-10" db="EMBL/GenBank/DDBJ databases">
        <title>Genomic Encyclopedia of Archaeal and Bacterial Type Strains, Phase II (KMG-II): from individual species to whole genera.</title>
        <authorList>
            <person name="Goeker M."/>
        </authorList>
    </citation>
    <scope>NUCLEOTIDE SEQUENCE [LARGE SCALE GENOMIC DNA]</scope>
    <source>
        <strain evidence="14 15">DSM 29466</strain>
    </source>
</reference>
<keyword evidence="6" id="KW-0732">Signal</keyword>
<dbReference type="InterPro" id="IPR013356">
    <property type="entry name" value="T2SS_GspD"/>
</dbReference>
<comment type="similarity">
    <text evidence="2">Belongs to the bacterial secretin family. GSP D subfamily.</text>
</comment>
<keyword evidence="9" id="KW-0998">Cell outer membrane</keyword>
<sequence>MNLIKSFAAALTIVFLLSCTEEEAVTRSSPLLANTSNQAATGGGSKVDDLRAALTGGSGSSRRLGTDNFLGDSTASGGGARNLVDVTSDGEITLNLINVPIEEAARAVLGDALGKNYSIKPGVTGSVTLQTTRPLSKKALLETFDTILELNGATMQIGSDLITIVQAGNAPRRISKVGGPGGIGARVVAVPLEFIGTTEMIRLLEPIAGSSVELQPIPKRNILLVSGTRDEISAAIEAVNVFDVDVLKGKSVGLYRVKAAEPEAVVDELNLIFETGDGGALQNVVNFIPSQRLNAVLVVTSRKSYLSEAEKWIRDLDKTAGGAKRRPVVYSLQNRSAVELAPILEGMLDQVAEAEEAPVQGIAKVVADGTKNAIVIWGNDTEQESFARLIHSLDTTPVQVLLEATIAEVSLNDDLDFGLRWFFERGEFSGRFSDASNGSTGANFPGLSFMFQGASTAVTLNALSSITDVNVVSSPSLLVLDNQEALLQIGDEVPIATQQVVDTANANAPVVNTISFRDTGIILKVKPRVSSSGRVVLDIEQEVSSVSSTTTSGIDSPTISQRKITTTVAVDNGQTIALGGLIQESQNKTKSKVPLAGDIPLLGNLFKRKGDKVAKTELLVLITPRVIRNGSEAKSVTAELRGRIQGANGLVRTGIGHQSDAHRIFE</sequence>
<dbReference type="PROSITE" id="PS51257">
    <property type="entry name" value="PROKAR_LIPOPROTEIN"/>
    <property type="match status" value="1"/>
</dbReference>
<dbReference type="InterPro" id="IPR050810">
    <property type="entry name" value="Bact_Secretion_Sys_Channel"/>
</dbReference>
<dbReference type="InterPro" id="IPR038591">
    <property type="entry name" value="NolW-like_sf"/>
</dbReference>
<dbReference type="PANTHER" id="PTHR30332:SF25">
    <property type="entry name" value="SECRETIN XPSD"/>
    <property type="match status" value="1"/>
</dbReference>
<comment type="caution">
    <text evidence="14">The sequence shown here is derived from an EMBL/GenBank/DDBJ whole genome shotgun (WGS) entry which is preliminary data.</text>
</comment>
<evidence type="ECO:0000259" key="13">
    <source>
        <dbReference type="Pfam" id="PF21305"/>
    </source>
</evidence>
<dbReference type="OrthoDB" id="9775455at2"/>
<dbReference type="GO" id="GO:0015627">
    <property type="term" value="C:type II protein secretion system complex"/>
    <property type="evidence" value="ECO:0007669"/>
    <property type="project" value="InterPro"/>
</dbReference>
<proteinExistence type="inferred from homology"/>
<dbReference type="InterPro" id="IPR004846">
    <property type="entry name" value="T2SS/T3SS_dom"/>
</dbReference>
<dbReference type="Proteomes" id="UP000269157">
    <property type="component" value="Unassembled WGS sequence"/>
</dbReference>
<evidence type="ECO:0000256" key="8">
    <source>
        <dbReference type="ARBA" id="ARBA00023136"/>
    </source>
</evidence>
<evidence type="ECO:0000256" key="9">
    <source>
        <dbReference type="ARBA" id="ARBA00023237"/>
    </source>
</evidence>
<gene>
    <name evidence="14" type="ORF">BCF46_0948</name>
</gene>
<feature type="domain" description="NolW-like" evidence="12">
    <location>
        <begin position="329"/>
        <end position="395"/>
    </location>
</feature>
<accession>A0A497X780</accession>
<dbReference type="NCBIfam" id="TIGR02517">
    <property type="entry name" value="type_II_gspD"/>
    <property type="match status" value="1"/>
</dbReference>
<dbReference type="InterPro" id="IPR049371">
    <property type="entry name" value="GspD-like_N0"/>
</dbReference>
<evidence type="ECO:0000313" key="15">
    <source>
        <dbReference type="Proteomes" id="UP000269157"/>
    </source>
</evidence>
<organism evidence="14 15">
    <name type="scientific">Litoreibacter meonggei</name>
    <dbReference type="NCBI Taxonomy" id="1049199"/>
    <lineage>
        <taxon>Bacteria</taxon>
        <taxon>Pseudomonadati</taxon>
        <taxon>Pseudomonadota</taxon>
        <taxon>Alphaproteobacteria</taxon>
        <taxon>Rhodobacterales</taxon>
        <taxon>Roseobacteraceae</taxon>
        <taxon>Litoreibacter</taxon>
    </lineage>
</organism>
<keyword evidence="4" id="KW-1134">Transmembrane beta strand</keyword>
<dbReference type="Pfam" id="PF21305">
    <property type="entry name" value="type_II_gspD_N0"/>
    <property type="match status" value="1"/>
</dbReference>
<evidence type="ECO:0000256" key="7">
    <source>
        <dbReference type="ARBA" id="ARBA00022927"/>
    </source>
</evidence>
<evidence type="ECO:0000259" key="11">
    <source>
        <dbReference type="Pfam" id="PF00263"/>
    </source>
</evidence>
<dbReference type="PRINTS" id="PR00811">
    <property type="entry name" value="BCTERIALGSPD"/>
</dbReference>
<evidence type="ECO:0000256" key="4">
    <source>
        <dbReference type="ARBA" id="ARBA00022452"/>
    </source>
</evidence>
<keyword evidence="5" id="KW-0812">Transmembrane</keyword>
<evidence type="ECO:0000313" key="14">
    <source>
        <dbReference type="EMBL" id="RLJ60743.1"/>
    </source>
</evidence>
<feature type="domain" description="GspD-like N0" evidence="13">
    <location>
        <begin position="94"/>
        <end position="155"/>
    </location>
</feature>
<dbReference type="InterPro" id="IPR005644">
    <property type="entry name" value="NolW-like"/>
</dbReference>
<evidence type="ECO:0000256" key="3">
    <source>
        <dbReference type="ARBA" id="ARBA00022448"/>
    </source>
</evidence>
<dbReference type="GO" id="GO:0015628">
    <property type="term" value="P:protein secretion by the type II secretion system"/>
    <property type="evidence" value="ECO:0007669"/>
    <property type="project" value="InterPro"/>
</dbReference>
<evidence type="ECO:0000256" key="1">
    <source>
        <dbReference type="ARBA" id="ARBA00004442"/>
    </source>
</evidence>
<dbReference type="PANTHER" id="PTHR30332">
    <property type="entry name" value="PROBABLE GENERAL SECRETION PATHWAY PROTEIN D"/>
    <property type="match status" value="1"/>
</dbReference>
<dbReference type="Pfam" id="PF03958">
    <property type="entry name" value="Secretin_N"/>
    <property type="match status" value="1"/>
</dbReference>
<evidence type="ECO:0000256" key="2">
    <source>
        <dbReference type="ARBA" id="ARBA00006980"/>
    </source>
</evidence>
<feature type="domain" description="Type II/III secretion system secretin-like" evidence="11">
    <location>
        <begin position="462"/>
        <end position="628"/>
    </location>
</feature>
<dbReference type="GO" id="GO:0009279">
    <property type="term" value="C:cell outer membrane"/>
    <property type="evidence" value="ECO:0007669"/>
    <property type="project" value="UniProtKB-SubCell"/>
</dbReference>
<dbReference type="InterPro" id="IPR001775">
    <property type="entry name" value="GspD/PilQ"/>
</dbReference>
<evidence type="ECO:0000256" key="6">
    <source>
        <dbReference type="ARBA" id="ARBA00022729"/>
    </source>
</evidence>
<comment type="subcellular location">
    <subcellularLocation>
        <location evidence="1 10">Cell outer membrane</location>
    </subcellularLocation>
</comment>
<keyword evidence="8" id="KW-0472">Membrane</keyword>
<keyword evidence="3 10" id="KW-0813">Transport</keyword>
<keyword evidence="15" id="KW-1185">Reference proteome</keyword>
<evidence type="ECO:0000256" key="10">
    <source>
        <dbReference type="RuleBase" id="RU004004"/>
    </source>
</evidence>
<name>A0A497X780_9RHOB</name>
<evidence type="ECO:0000259" key="12">
    <source>
        <dbReference type="Pfam" id="PF03958"/>
    </source>
</evidence>
<protein>
    <submittedName>
        <fullName evidence="14">General secretion pathway protein D</fullName>
    </submittedName>
</protein>